<name>A0A1A7NP74_9PAST</name>
<dbReference type="EMBL" id="JTJM01000035">
    <property type="protein sequence ID" value="OBW91400.1"/>
    <property type="molecule type" value="Genomic_DNA"/>
</dbReference>
<keyword evidence="6" id="KW-1185">Reference proteome</keyword>
<dbReference type="Pfam" id="PF03733">
    <property type="entry name" value="YccF"/>
    <property type="match status" value="2"/>
</dbReference>
<dbReference type="RefSeq" id="WP_065238089.1">
    <property type="nucleotide sequence ID" value="NZ_JTJM01000035.1"/>
</dbReference>
<gene>
    <name evidence="3" type="ORF">QV01_07820</name>
    <name evidence="4" type="ORF">QV06_10480</name>
</gene>
<evidence type="ECO:0000313" key="3">
    <source>
        <dbReference type="EMBL" id="OBW91400.1"/>
    </source>
</evidence>
<dbReference type="GO" id="GO:0005886">
    <property type="term" value="C:plasma membrane"/>
    <property type="evidence" value="ECO:0007669"/>
    <property type="project" value="UniProtKB-SubCell"/>
</dbReference>
<dbReference type="AlphaFoldDB" id="A0A1A7NP74"/>
<dbReference type="InterPro" id="IPR005185">
    <property type="entry name" value="YccF"/>
</dbReference>
<comment type="caution">
    <text evidence="3">The sequence shown here is derived from an EMBL/GenBank/DDBJ whole genome shotgun (WGS) entry which is preliminary data.</text>
</comment>
<dbReference type="OrthoDB" id="3238663at2"/>
<evidence type="ECO:0000313" key="5">
    <source>
        <dbReference type="Proteomes" id="UP000092626"/>
    </source>
</evidence>
<protein>
    <recommendedName>
        <fullName evidence="1">Inner membrane protein YccF</fullName>
    </recommendedName>
</protein>
<feature type="domain" description="Inner membrane component" evidence="2">
    <location>
        <begin position="5"/>
        <end position="54"/>
    </location>
</feature>
<dbReference type="InterPro" id="IPR052937">
    <property type="entry name" value="Inner_membrane_protein"/>
</dbReference>
<proteinExistence type="predicted"/>
<dbReference type="Proteomes" id="UP000243558">
    <property type="component" value="Unassembled WGS sequence"/>
</dbReference>
<evidence type="ECO:0000259" key="2">
    <source>
        <dbReference type="Pfam" id="PF03733"/>
    </source>
</evidence>
<dbReference type="STRING" id="505345.QV06_10480"/>
<keyword evidence="1" id="KW-1133">Transmembrane helix</keyword>
<keyword evidence="1" id="KW-0997">Cell inner membrane</keyword>
<dbReference type="Proteomes" id="UP000092626">
    <property type="component" value="Unassembled WGS sequence"/>
</dbReference>
<dbReference type="EMBL" id="JTJR01000047">
    <property type="protein sequence ID" value="OBX02961.1"/>
    <property type="molecule type" value="Genomic_DNA"/>
</dbReference>
<feature type="transmembrane region" description="Helical" evidence="1">
    <location>
        <begin position="12"/>
        <end position="38"/>
    </location>
</feature>
<dbReference type="PANTHER" id="PTHR42903">
    <property type="entry name" value="INNER MEMBRANE PROTEIN YCCF"/>
    <property type="match status" value="1"/>
</dbReference>
<evidence type="ECO:0000256" key="1">
    <source>
        <dbReference type="PIRNR" id="PIRNR028777"/>
    </source>
</evidence>
<dbReference type="PANTHER" id="PTHR42903:SF1">
    <property type="entry name" value="INNER MEMBRANE PROTEIN YCCF"/>
    <property type="match status" value="1"/>
</dbReference>
<evidence type="ECO:0000313" key="4">
    <source>
        <dbReference type="EMBL" id="OBX02961.1"/>
    </source>
</evidence>
<keyword evidence="1" id="KW-0472">Membrane</keyword>
<dbReference type="InterPro" id="IPR031308">
    <property type="entry name" value="UCP028777"/>
</dbReference>
<keyword evidence="1" id="KW-0812">Transmembrane</keyword>
<reference evidence="5 6" key="1">
    <citation type="submission" date="2014-11" db="EMBL/GenBank/DDBJ databases">
        <title>Pan-genome of Gallibacterium spp.</title>
        <authorList>
            <person name="Kudirkiene E."/>
            <person name="Bojesen A.M."/>
        </authorList>
    </citation>
    <scope>NUCLEOTIDE SEQUENCE [LARGE SCALE GENOMIC DNA]</scope>
    <source>
        <strain evidence="4 5">59/S3/89</strain>
        <strain evidence="3 6">F151</strain>
    </source>
</reference>
<feature type="transmembrane region" description="Helical" evidence="1">
    <location>
        <begin position="79"/>
        <end position="105"/>
    </location>
</feature>
<comment type="subcellular location">
    <subcellularLocation>
        <location evidence="1">Cell inner membrane</location>
        <topology evidence="1">Multi-pass membrane protein</topology>
    </subcellularLocation>
</comment>
<feature type="domain" description="Inner membrane component" evidence="2">
    <location>
        <begin position="76"/>
        <end position="126"/>
    </location>
</feature>
<accession>A0A1A7NP74</accession>
<dbReference type="PATRIC" id="fig|505345.6.peg.2130"/>
<evidence type="ECO:0000313" key="6">
    <source>
        <dbReference type="Proteomes" id="UP000243558"/>
    </source>
</evidence>
<organism evidence="3 6">
    <name type="scientific">Gallibacterium genomosp. 3</name>
    <dbReference type="NCBI Taxonomy" id="505345"/>
    <lineage>
        <taxon>Bacteria</taxon>
        <taxon>Pseudomonadati</taxon>
        <taxon>Pseudomonadota</taxon>
        <taxon>Gammaproteobacteria</taxon>
        <taxon>Pasteurellales</taxon>
        <taxon>Pasteurellaceae</taxon>
        <taxon>Gallibacterium</taxon>
    </lineage>
</organism>
<sequence length="144" mass="16573">MLNFILNLWNFFFGGFAISLGWLITTFLSAILIVTLPYTRSCWEIFKLSLVPFGHDIVHVSQIEPQHSVMNGLGTVLNLVWFILFGWWLAIAHIIVGVMQCLTIIGIPTGIMHFKLVRISLFPVGQRVVEKDYANYLNQRKFFK</sequence>
<keyword evidence="1" id="KW-1003">Cell membrane</keyword>
<dbReference type="PIRSF" id="PIRSF028777">
    <property type="entry name" value="UCP028777"/>
    <property type="match status" value="1"/>
</dbReference>